<reference evidence="2" key="1">
    <citation type="journal article" date="2014" name="Science">
        <title>Ancient hybridizations among the ancestral genomes of bread wheat.</title>
        <authorList>
            <consortium name="International Wheat Genome Sequencing Consortium,"/>
            <person name="Marcussen T."/>
            <person name="Sandve S.R."/>
            <person name="Heier L."/>
            <person name="Spannagl M."/>
            <person name="Pfeifer M."/>
            <person name="Jakobsen K.S."/>
            <person name="Wulff B.B."/>
            <person name="Steuernagel B."/>
            <person name="Mayer K.F."/>
            <person name="Olsen O.A."/>
        </authorList>
    </citation>
    <scope>NUCLEOTIDE SEQUENCE [LARGE SCALE GENOMIC DNA]</scope>
    <source>
        <strain evidence="2">cv. AL8/78</strain>
    </source>
</reference>
<keyword evidence="2" id="KW-1185">Reference proteome</keyword>
<dbReference type="Gramene" id="AET7Gv20305600.24">
    <property type="protein sequence ID" value="AET7Gv20305600.24"/>
    <property type="gene ID" value="AET7Gv20305600"/>
</dbReference>
<name>A0A453QSD2_AEGTS</name>
<dbReference type="EnsemblPlants" id="AET7Gv20305600.24">
    <property type="protein sequence ID" value="AET7Gv20305600.24"/>
    <property type="gene ID" value="AET7Gv20305600"/>
</dbReference>
<accession>A0A453QSD2</accession>
<organism evidence="1 2">
    <name type="scientific">Aegilops tauschii subsp. strangulata</name>
    <name type="common">Goatgrass</name>
    <dbReference type="NCBI Taxonomy" id="200361"/>
    <lineage>
        <taxon>Eukaryota</taxon>
        <taxon>Viridiplantae</taxon>
        <taxon>Streptophyta</taxon>
        <taxon>Embryophyta</taxon>
        <taxon>Tracheophyta</taxon>
        <taxon>Spermatophyta</taxon>
        <taxon>Magnoliopsida</taxon>
        <taxon>Liliopsida</taxon>
        <taxon>Poales</taxon>
        <taxon>Poaceae</taxon>
        <taxon>BOP clade</taxon>
        <taxon>Pooideae</taxon>
        <taxon>Triticodae</taxon>
        <taxon>Triticeae</taxon>
        <taxon>Triticinae</taxon>
        <taxon>Aegilops</taxon>
    </lineage>
</organism>
<evidence type="ECO:0000313" key="2">
    <source>
        <dbReference type="Proteomes" id="UP000015105"/>
    </source>
</evidence>
<dbReference type="Proteomes" id="UP000015105">
    <property type="component" value="Chromosome 7D"/>
</dbReference>
<reference evidence="1" key="5">
    <citation type="journal article" date="2021" name="G3 (Bethesda)">
        <title>Aegilops tauschii genome assembly Aet v5.0 features greater sequence contiguity and improved annotation.</title>
        <authorList>
            <person name="Wang L."/>
            <person name="Zhu T."/>
            <person name="Rodriguez J.C."/>
            <person name="Deal K.R."/>
            <person name="Dubcovsky J."/>
            <person name="McGuire P.E."/>
            <person name="Lux T."/>
            <person name="Spannagl M."/>
            <person name="Mayer K.F.X."/>
            <person name="Baldrich P."/>
            <person name="Meyers B.C."/>
            <person name="Huo N."/>
            <person name="Gu Y.Q."/>
            <person name="Zhou H."/>
            <person name="Devos K.M."/>
            <person name="Bennetzen J.L."/>
            <person name="Unver T."/>
            <person name="Budak H."/>
            <person name="Gulick P.J."/>
            <person name="Galiba G."/>
            <person name="Kalapos B."/>
            <person name="Nelson D.R."/>
            <person name="Li P."/>
            <person name="You F.M."/>
            <person name="Luo M.C."/>
            <person name="Dvorak J."/>
        </authorList>
    </citation>
    <scope>NUCLEOTIDE SEQUENCE [LARGE SCALE GENOMIC DNA]</scope>
    <source>
        <strain evidence="1">cv. AL8/78</strain>
    </source>
</reference>
<reference evidence="1" key="3">
    <citation type="journal article" date="2017" name="Nature">
        <title>Genome sequence of the progenitor of the wheat D genome Aegilops tauschii.</title>
        <authorList>
            <person name="Luo M.C."/>
            <person name="Gu Y.Q."/>
            <person name="Puiu D."/>
            <person name="Wang H."/>
            <person name="Twardziok S.O."/>
            <person name="Deal K.R."/>
            <person name="Huo N."/>
            <person name="Zhu T."/>
            <person name="Wang L."/>
            <person name="Wang Y."/>
            <person name="McGuire P.E."/>
            <person name="Liu S."/>
            <person name="Long H."/>
            <person name="Ramasamy R.K."/>
            <person name="Rodriguez J.C."/>
            <person name="Van S.L."/>
            <person name="Yuan L."/>
            <person name="Wang Z."/>
            <person name="Xia Z."/>
            <person name="Xiao L."/>
            <person name="Anderson O.D."/>
            <person name="Ouyang S."/>
            <person name="Liang Y."/>
            <person name="Zimin A.V."/>
            <person name="Pertea G."/>
            <person name="Qi P."/>
            <person name="Bennetzen J.L."/>
            <person name="Dai X."/>
            <person name="Dawson M.W."/>
            <person name="Muller H.G."/>
            <person name="Kugler K."/>
            <person name="Rivarola-Duarte L."/>
            <person name="Spannagl M."/>
            <person name="Mayer K.F.X."/>
            <person name="Lu F.H."/>
            <person name="Bevan M.W."/>
            <person name="Leroy P."/>
            <person name="Li P."/>
            <person name="You F.M."/>
            <person name="Sun Q."/>
            <person name="Liu Z."/>
            <person name="Lyons E."/>
            <person name="Wicker T."/>
            <person name="Salzberg S.L."/>
            <person name="Devos K.M."/>
            <person name="Dvorak J."/>
        </authorList>
    </citation>
    <scope>NUCLEOTIDE SEQUENCE [LARGE SCALE GENOMIC DNA]</scope>
    <source>
        <strain evidence="1">cv. AL8/78</strain>
    </source>
</reference>
<evidence type="ECO:0000313" key="1">
    <source>
        <dbReference type="EnsemblPlants" id="AET7Gv20305600.25"/>
    </source>
</evidence>
<dbReference type="AlphaFoldDB" id="A0A453QSD2"/>
<reference evidence="2" key="2">
    <citation type="journal article" date="2017" name="Nat. Plants">
        <title>The Aegilops tauschii genome reveals multiple impacts of transposons.</title>
        <authorList>
            <person name="Zhao G."/>
            <person name="Zou C."/>
            <person name="Li K."/>
            <person name="Wang K."/>
            <person name="Li T."/>
            <person name="Gao L."/>
            <person name="Zhang X."/>
            <person name="Wang H."/>
            <person name="Yang Z."/>
            <person name="Liu X."/>
            <person name="Jiang W."/>
            <person name="Mao L."/>
            <person name="Kong X."/>
            <person name="Jiao Y."/>
            <person name="Jia J."/>
        </authorList>
    </citation>
    <scope>NUCLEOTIDE SEQUENCE [LARGE SCALE GENOMIC DNA]</scope>
    <source>
        <strain evidence="2">cv. AL8/78</strain>
    </source>
</reference>
<sequence length="77" mass="8838">MKPGDRKKSFSHWLLLNPEAVYQPPLLPCPTPSSRVVHLSAKQVDKKIISASSRLPVACLYCLFRHKARRHKAQLKY</sequence>
<reference evidence="1" key="4">
    <citation type="submission" date="2019-03" db="UniProtKB">
        <authorList>
            <consortium name="EnsemblPlants"/>
        </authorList>
    </citation>
    <scope>IDENTIFICATION</scope>
</reference>
<proteinExistence type="predicted"/>
<dbReference type="EnsemblPlants" id="AET7Gv20305600.25">
    <property type="protein sequence ID" value="AET7Gv20305600.25"/>
    <property type="gene ID" value="AET7Gv20305600"/>
</dbReference>
<dbReference type="Gramene" id="AET7Gv20305600.25">
    <property type="protein sequence ID" value="AET7Gv20305600.25"/>
    <property type="gene ID" value="AET7Gv20305600"/>
</dbReference>
<protein>
    <submittedName>
        <fullName evidence="1">Uncharacterized protein</fullName>
    </submittedName>
</protein>